<gene>
    <name evidence="2" type="ORF">GCM10010919_08180</name>
</gene>
<name>A0ABQ3KVK6_9ALTE</name>
<comment type="caution">
    <text evidence="2">The sequence shown here is derived from an EMBL/GenBank/DDBJ whole genome shotgun (WGS) entry which is preliminary data.</text>
</comment>
<protein>
    <recommendedName>
        <fullName evidence="4">Chemotaxis protein</fullName>
    </recommendedName>
</protein>
<evidence type="ECO:0000313" key="2">
    <source>
        <dbReference type="EMBL" id="GHG62916.1"/>
    </source>
</evidence>
<keyword evidence="3" id="KW-1185">Reference proteome</keyword>
<accession>A0ABQ3KVK6</accession>
<dbReference type="EMBL" id="BNAO01000002">
    <property type="protein sequence ID" value="GHG62916.1"/>
    <property type="molecule type" value="Genomic_DNA"/>
</dbReference>
<evidence type="ECO:0000256" key="1">
    <source>
        <dbReference type="SAM" id="Coils"/>
    </source>
</evidence>
<feature type="coiled-coil region" evidence="1">
    <location>
        <begin position="78"/>
        <end position="105"/>
    </location>
</feature>
<evidence type="ECO:0008006" key="4">
    <source>
        <dbReference type="Google" id="ProtNLM"/>
    </source>
</evidence>
<dbReference type="Proteomes" id="UP000659697">
    <property type="component" value="Unassembled WGS sequence"/>
</dbReference>
<evidence type="ECO:0000313" key="3">
    <source>
        <dbReference type="Proteomes" id="UP000659697"/>
    </source>
</evidence>
<proteinExistence type="predicted"/>
<reference evidence="3" key="1">
    <citation type="journal article" date="2019" name="Int. J. Syst. Evol. Microbiol.">
        <title>The Global Catalogue of Microorganisms (GCM) 10K type strain sequencing project: providing services to taxonomists for standard genome sequencing and annotation.</title>
        <authorList>
            <consortium name="The Broad Institute Genomics Platform"/>
            <consortium name="The Broad Institute Genome Sequencing Center for Infectious Disease"/>
            <person name="Wu L."/>
            <person name="Ma J."/>
        </authorList>
    </citation>
    <scope>NUCLEOTIDE SEQUENCE [LARGE SCALE GENOMIC DNA]</scope>
    <source>
        <strain evidence="3">CGMCC 1.7003</strain>
    </source>
</reference>
<sequence>MIGWLMTVSISSQPVYKRVSQGGAQSYLDNKPKVAEAVLPHTQPDTTATDKTESTKVNLSLAALAKQGGSSALADAQRQMAEDKKAKARERLAEIKERVDQLKRLVALFGSMAPKALLRELQQLTGELKSVAKDLKEGWEASSPSSSVTLTINDANVMSSATSEENPGETMAISPEDAARLTEQIAEDVSSDKLLAATAADNKHPNQSDSTMSSDKGLPETVLAALQQQTEEAQAKKQRREDQQQLQEVIGDMQLLFNILKAQLRQQDRDKDTDKQLDNISEQLADSGKLAAELTNASNEAAWHINITV</sequence>
<keyword evidence="1" id="KW-0175">Coiled coil</keyword>
<organism evidence="2 3">
    <name type="scientific">Alishewanella longhuensis</name>
    <dbReference type="NCBI Taxonomy" id="1091037"/>
    <lineage>
        <taxon>Bacteria</taxon>
        <taxon>Pseudomonadati</taxon>
        <taxon>Pseudomonadota</taxon>
        <taxon>Gammaproteobacteria</taxon>
        <taxon>Alteromonadales</taxon>
        <taxon>Alteromonadaceae</taxon>
        <taxon>Alishewanella</taxon>
    </lineage>
</organism>